<proteinExistence type="predicted"/>
<keyword evidence="2" id="KW-0812">Transmembrane</keyword>
<dbReference type="EMBL" id="CP023563">
    <property type="protein sequence ID" value="ATG51199.1"/>
    <property type="molecule type" value="Genomic_DNA"/>
</dbReference>
<feature type="compositionally biased region" description="Basic and acidic residues" evidence="1">
    <location>
        <begin position="74"/>
        <end position="96"/>
    </location>
</feature>
<gene>
    <name evidence="3" type="ORF">CFK38_06425</name>
</gene>
<keyword evidence="2" id="KW-0472">Membrane</keyword>
<keyword evidence="4" id="KW-1185">Reference proteome</keyword>
<reference evidence="4" key="1">
    <citation type="submission" date="2017-09" db="EMBL/GenBank/DDBJ databases">
        <title>Brachybacterium sp. VM2412.</title>
        <authorList>
            <person name="Tak E.J."/>
            <person name="Bae J.-W."/>
        </authorList>
    </citation>
    <scope>NUCLEOTIDE SEQUENCE [LARGE SCALE GENOMIC DNA]</scope>
    <source>
        <strain evidence="4">VM2412</strain>
    </source>
</reference>
<organism evidence="3 4">
    <name type="scientific">Brachybacterium vulturis</name>
    <dbReference type="NCBI Taxonomy" id="2017484"/>
    <lineage>
        <taxon>Bacteria</taxon>
        <taxon>Bacillati</taxon>
        <taxon>Actinomycetota</taxon>
        <taxon>Actinomycetes</taxon>
        <taxon>Micrococcales</taxon>
        <taxon>Dermabacteraceae</taxon>
        <taxon>Brachybacterium</taxon>
    </lineage>
</organism>
<name>A0A291GLH8_9MICO</name>
<accession>A0A291GLH8</accession>
<evidence type="ECO:0000313" key="4">
    <source>
        <dbReference type="Proteomes" id="UP000218165"/>
    </source>
</evidence>
<evidence type="ECO:0000313" key="3">
    <source>
        <dbReference type="EMBL" id="ATG51199.1"/>
    </source>
</evidence>
<evidence type="ECO:0000256" key="2">
    <source>
        <dbReference type="SAM" id="Phobius"/>
    </source>
</evidence>
<evidence type="ECO:0008006" key="5">
    <source>
        <dbReference type="Google" id="ProtNLM"/>
    </source>
</evidence>
<dbReference type="OrthoDB" id="4794530at2"/>
<protein>
    <recommendedName>
        <fullName evidence="5">Glycine zipper family protein</fullName>
    </recommendedName>
</protein>
<feature type="transmembrane region" description="Helical" evidence="2">
    <location>
        <begin position="12"/>
        <end position="30"/>
    </location>
</feature>
<evidence type="ECO:0000256" key="1">
    <source>
        <dbReference type="SAM" id="MobiDB-lite"/>
    </source>
</evidence>
<dbReference type="AlphaFoldDB" id="A0A291GLH8"/>
<feature type="transmembrane region" description="Helical" evidence="2">
    <location>
        <begin position="36"/>
        <end position="56"/>
    </location>
</feature>
<dbReference type="KEGG" id="brz:CFK38_06425"/>
<sequence length="96" mass="10441">MTPRTRRRFDATWLPFGMMIGFTVGIGLGLAVISNLFIGALIGFAVGTALGVALGFRDPRRSGGAANSEDEADDRYRREHGDPGPQHRDRESGQDH</sequence>
<keyword evidence="2" id="KW-1133">Transmembrane helix</keyword>
<feature type="region of interest" description="Disordered" evidence="1">
    <location>
        <begin position="57"/>
        <end position="96"/>
    </location>
</feature>
<dbReference type="RefSeq" id="WP_096802335.1">
    <property type="nucleotide sequence ID" value="NZ_CP023563.1"/>
</dbReference>
<dbReference type="Proteomes" id="UP000218165">
    <property type="component" value="Chromosome"/>
</dbReference>